<organism evidence="2 3">
    <name type="scientific">Cyclotella atomus</name>
    <dbReference type="NCBI Taxonomy" id="382360"/>
    <lineage>
        <taxon>Eukaryota</taxon>
        <taxon>Sar</taxon>
        <taxon>Stramenopiles</taxon>
        <taxon>Ochrophyta</taxon>
        <taxon>Bacillariophyta</taxon>
        <taxon>Coscinodiscophyceae</taxon>
        <taxon>Thalassiosirophycidae</taxon>
        <taxon>Stephanodiscales</taxon>
        <taxon>Stephanodiscaceae</taxon>
        <taxon>Cyclotella</taxon>
    </lineage>
</organism>
<reference evidence="2 3" key="1">
    <citation type="submission" date="2024-10" db="EMBL/GenBank/DDBJ databases">
        <title>Updated reference genomes for cyclostephanoid diatoms.</title>
        <authorList>
            <person name="Roberts W.R."/>
            <person name="Alverson A.J."/>
        </authorList>
    </citation>
    <scope>NUCLEOTIDE SEQUENCE [LARGE SCALE GENOMIC DNA]</scope>
    <source>
        <strain evidence="2 3">AJA010-31</strain>
    </source>
</reference>
<evidence type="ECO:0000313" key="2">
    <source>
        <dbReference type="EMBL" id="KAL3783543.1"/>
    </source>
</evidence>
<evidence type="ECO:0000256" key="1">
    <source>
        <dbReference type="SAM" id="SignalP"/>
    </source>
</evidence>
<proteinExistence type="predicted"/>
<feature type="chain" id="PRO_5044745989" evidence="1">
    <location>
        <begin position="21"/>
        <end position="360"/>
    </location>
</feature>
<dbReference type="AlphaFoldDB" id="A0ABD3P7X4"/>
<dbReference type="EMBL" id="JALLPJ020000761">
    <property type="protein sequence ID" value="KAL3783543.1"/>
    <property type="molecule type" value="Genomic_DNA"/>
</dbReference>
<gene>
    <name evidence="2" type="ORF">ACHAWO_011888</name>
</gene>
<keyword evidence="1" id="KW-0732">Signal</keyword>
<evidence type="ECO:0000313" key="3">
    <source>
        <dbReference type="Proteomes" id="UP001530400"/>
    </source>
</evidence>
<name>A0ABD3P7X4_9STRA</name>
<comment type="caution">
    <text evidence="2">The sequence shown here is derived from an EMBL/GenBank/DDBJ whole genome shotgun (WGS) entry which is preliminary data.</text>
</comment>
<dbReference type="Proteomes" id="UP001530400">
    <property type="component" value="Unassembled WGS sequence"/>
</dbReference>
<accession>A0ABD3P7X4</accession>
<protein>
    <submittedName>
        <fullName evidence="2">Uncharacterized protein</fullName>
    </submittedName>
</protein>
<keyword evidence="3" id="KW-1185">Reference proteome</keyword>
<sequence length="360" mass="37419">MIVAFKSAVIASLVAGSSNAFTTTSSTQRSINSCSLHLQSDQNQDVDVNRRQVLQQTFASAASAFILPQWANADGEASASVAAASTSSITTPVVDQKEVAVAKMETTPAAPSSVSPSAQAVEKKETIVAEATTQPPSFKSTPKYEKEIVSADASGASSSSTAVSSTAVKEKDVVKIAQQPAPAPAPAVVQTPAPPKPLTQESYALSIRQSTSALSTQLGHAFLVVDGLNTQARRLATSTTKDHGVSVLEGINVQAKRLQDDLTSASALYKSIIGQAKLISVPEESFEATVAGVTRASSVLDGVLVQSKRLVDASGGASTDEQVTYMLSVLDGLNTQVKRLNVKETFGLLDKLNNVAEKAS</sequence>
<feature type="signal peptide" evidence="1">
    <location>
        <begin position="1"/>
        <end position="20"/>
    </location>
</feature>